<dbReference type="InterPro" id="IPR055500">
    <property type="entry name" value="DUF7072"/>
</dbReference>
<dbReference type="GO" id="GO:0005634">
    <property type="term" value="C:nucleus"/>
    <property type="evidence" value="ECO:0007669"/>
    <property type="project" value="TreeGrafter"/>
</dbReference>
<feature type="region of interest" description="Disordered" evidence="7">
    <location>
        <begin position="1308"/>
        <end position="1350"/>
    </location>
</feature>
<dbReference type="Pfam" id="PF23258">
    <property type="entry name" value="DUF7072"/>
    <property type="match status" value="1"/>
</dbReference>
<accession>A0A4U0XBX8</accession>
<feature type="compositionally biased region" description="Basic residues" evidence="7">
    <location>
        <begin position="217"/>
        <end position="228"/>
    </location>
</feature>
<dbReference type="Gene3D" id="3.30.40.10">
    <property type="entry name" value="Zinc/RING finger domain, C3HC4 (zinc finger)"/>
    <property type="match status" value="1"/>
</dbReference>
<feature type="compositionally biased region" description="Low complexity" evidence="7">
    <location>
        <begin position="1326"/>
        <end position="1343"/>
    </location>
</feature>
<dbReference type="GO" id="GO:0000785">
    <property type="term" value="C:chromatin"/>
    <property type="evidence" value="ECO:0007669"/>
    <property type="project" value="TreeGrafter"/>
</dbReference>
<feature type="domain" description="PHD-type" evidence="10">
    <location>
        <begin position="598"/>
        <end position="722"/>
    </location>
</feature>
<evidence type="ECO:0000256" key="3">
    <source>
        <dbReference type="ARBA" id="ARBA00022723"/>
    </source>
</evidence>
<organism evidence="11 12">
    <name type="scientific">Friedmanniomyces simplex</name>
    <dbReference type="NCBI Taxonomy" id="329884"/>
    <lineage>
        <taxon>Eukaryota</taxon>
        <taxon>Fungi</taxon>
        <taxon>Dikarya</taxon>
        <taxon>Ascomycota</taxon>
        <taxon>Pezizomycotina</taxon>
        <taxon>Dothideomycetes</taxon>
        <taxon>Dothideomycetidae</taxon>
        <taxon>Mycosphaerellales</taxon>
        <taxon>Teratosphaeriaceae</taxon>
        <taxon>Friedmanniomyces</taxon>
    </lineage>
</organism>
<feature type="compositionally biased region" description="Low complexity" evidence="7">
    <location>
        <begin position="1119"/>
        <end position="1135"/>
    </location>
</feature>
<dbReference type="PROSITE" id="PS51805">
    <property type="entry name" value="EPHD"/>
    <property type="match status" value="1"/>
</dbReference>
<evidence type="ECO:0000259" key="9">
    <source>
        <dbReference type="PROSITE" id="PS51184"/>
    </source>
</evidence>
<keyword evidence="5" id="KW-0862">Zinc</keyword>
<feature type="region of interest" description="Disordered" evidence="7">
    <location>
        <begin position="944"/>
        <end position="980"/>
    </location>
</feature>
<dbReference type="SMART" id="SM00545">
    <property type="entry name" value="JmjN"/>
    <property type="match status" value="1"/>
</dbReference>
<evidence type="ECO:0000313" key="11">
    <source>
        <dbReference type="EMBL" id="TKA73286.1"/>
    </source>
</evidence>
<feature type="compositionally biased region" description="Polar residues" evidence="7">
    <location>
        <begin position="1082"/>
        <end position="1091"/>
    </location>
</feature>
<dbReference type="GO" id="GO:0140684">
    <property type="term" value="F:histone H3K9me2/H3K9me3 demethylase activity"/>
    <property type="evidence" value="ECO:0007669"/>
    <property type="project" value="UniProtKB-EC"/>
</dbReference>
<comment type="caution">
    <text evidence="11">The sequence shown here is derived from an EMBL/GenBank/DDBJ whole genome shotgun (WGS) entry which is preliminary data.</text>
</comment>
<evidence type="ECO:0000259" key="8">
    <source>
        <dbReference type="PROSITE" id="PS51183"/>
    </source>
</evidence>
<dbReference type="SMART" id="SM00249">
    <property type="entry name" value="PHD"/>
    <property type="match status" value="1"/>
</dbReference>
<dbReference type="OrthoDB" id="9547406at2759"/>
<dbReference type="GO" id="GO:0010468">
    <property type="term" value="P:regulation of gene expression"/>
    <property type="evidence" value="ECO:0007669"/>
    <property type="project" value="TreeGrafter"/>
</dbReference>
<dbReference type="PROSITE" id="PS51183">
    <property type="entry name" value="JMJN"/>
    <property type="match status" value="1"/>
</dbReference>
<dbReference type="PANTHER" id="PTHR10694:SF7">
    <property type="entry name" value="[HISTONE H3]-TRIMETHYL-L-LYSINE(9) DEMETHYLASE"/>
    <property type="match status" value="1"/>
</dbReference>
<feature type="compositionally biased region" description="Polar residues" evidence="7">
    <location>
        <begin position="1238"/>
        <end position="1277"/>
    </location>
</feature>
<dbReference type="STRING" id="329884.A0A4U0XBX8"/>
<dbReference type="Proteomes" id="UP000309340">
    <property type="component" value="Unassembled WGS sequence"/>
</dbReference>
<sequence length="1471" mass="163155">MDQQHAARSPASHGEAVKATTEPEAAAPKPANALTPPTSEEMNVDERKQEHEESDLSDLDLDDEDEDAEDIEPDHYWDGGKIPVFKPTMDQFRDFKRFIEKVNKYGMKSGIAKVIPPPEWRESLPQLDEYVKRIKIKNPITQEFNGTFGTYTQQNVEKQRSYNLPEWKALTEETQHQPPAKRGERRRNQEKVVRGGGGLRGRNSTAGAGTREDSPKPKKKPGRPKRGQAKVENAESGGEAPEGRKTRGKAAPRSDSPATKSANAKPGPKAKGGRQTKGSQGQAKSVTSRRLNNIAEAADFVDEVAFKNFNYHLDGVEDYTPERCAELETHYWKSLSFNQPMYAADMPGSLFDDSVSSWNVAHLPNLLDVLGTKVPGVNTAYLYMGMWKATFAWHLEDVDLYSINYIHFGAPKQWYSISQEDARKFEAAMRQVWPVDAKSCDQFLRHKTYLISPDVLQKQYGVKVNKLVHNEGEFVITYPYGYHSGFNMGYNCAESVNFATESWLEFGRIARKCNCESDNVWVDVSEIERKLRGEPTPEYYEETDDEDDLSDGEGGNLMTPPASVKGKAARGKKRKRETKEEKPKKKKKIRIKIRAPTREPCVMCPNDNPWEPLLPTDTGKKAHRCCALYTPETWIERDNSGNERICGVASIDRARLELKCNFCRSKRGACFQCSSKKCTRAFHASCAAAAGVLVDAGMVPTFGEDGTEYFEEGYDFRCKYHRPKMDKHMTVEKMEAGSKRIFAYAKEVKYNEVVQAQFLGSEVFAGLVVENRPGEQSMVVDVLPEGERVEVEWKWLCLLDPDDSQRPMPSATAQPMPKGMNKTAVSVNNRQDGVPEQGEPFNDNPEFKWHDFYNMHMPPPNFTSKVLETPGTLKVNIDAVDTLYYYLGKTSTEAKCLYTDKAGSKEIAPKGNFLDRVATRSVYPYIAQAQQRIAASNTAKQPIMRAAPQPPPQLQPAPATTVNGNPARSLDRPYTYKPKEPVRANNLWGVDTNALQTQRDFLADAQRRSTQQFNLPQPNPHYSDYQGSDPAKNAAPLRPFAREHYYSTDTLPAAFPGEYSGFSQVARRLSQSSQRSSVQPSGPYQPNYQSVKEQKTQLKQNGAPTVPAMGGGAMPPNPYTSSSSRPSSSAHSGHSPTGGVPLTPATTASSVSKIPETQPGYLENLQKYPYLKNSFLRRTSYVSPYAADGGFSEAYQPLKLDERKAMSTHTPSASISDTDRHQSQQWTPPSKIWHENGISKQQHSPPTMQQYHQPDSSPRQFVQPTYQTPNEFRQSFQGPAPTGMPSTASREGAQARMLRDQGYGVGPYAPHSYALHSAPPNPPHNPHAQMQMQMQAQPQQQQPRSTSYAPTAAAPMYDTAKMVWNSPQAPTPSPLSDQNTPAAAGGGGWGALPRSQSQSQLHGPMNLAGMTGLGGPAPQANMTMQRAQQQRQGSGSGSAGGLGGGIGSGSLGFSAMLPQMERGGDETFRFN</sequence>
<feature type="compositionally biased region" description="Basic residues" evidence="7">
    <location>
        <begin position="567"/>
        <end position="576"/>
    </location>
</feature>
<dbReference type="Pfam" id="PF13771">
    <property type="entry name" value="zf-HC5HC2H"/>
    <property type="match status" value="1"/>
</dbReference>
<keyword evidence="4" id="KW-0863">Zinc-finger</keyword>
<evidence type="ECO:0000259" key="10">
    <source>
        <dbReference type="PROSITE" id="PS51805"/>
    </source>
</evidence>
<feature type="region of interest" description="Disordered" evidence="7">
    <location>
        <begin position="1"/>
        <end position="83"/>
    </location>
</feature>
<dbReference type="PANTHER" id="PTHR10694">
    <property type="entry name" value="LYSINE-SPECIFIC DEMETHYLASE"/>
    <property type="match status" value="1"/>
</dbReference>
<dbReference type="InterPro" id="IPR001965">
    <property type="entry name" value="Znf_PHD"/>
</dbReference>
<dbReference type="FunFam" id="2.60.120.650:FF:000024">
    <property type="entry name" value="Putative jumonji family transcription factor"/>
    <property type="match status" value="1"/>
</dbReference>
<comment type="similarity">
    <text evidence="1">Belongs to the JHDM3 histone demethylase family.</text>
</comment>
<dbReference type="CDD" id="cd15571">
    <property type="entry name" value="ePHD"/>
    <property type="match status" value="1"/>
</dbReference>
<feature type="domain" description="JmjN" evidence="8">
    <location>
        <begin position="82"/>
        <end position="123"/>
    </location>
</feature>
<dbReference type="Gene3D" id="2.60.120.650">
    <property type="entry name" value="Cupin"/>
    <property type="match status" value="2"/>
</dbReference>
<feature type="compositionally biased region" description="Basic and acidic residues" evidence="7">
    <location>
        <begin position="1462"/>
        <end position="1471"/>
    </location>
</feature>
<dbReference type="InterPro" id="IPR034732">
    <property type="entry name" value="EPHD"/>
</dbReference>
<feature type="compositionally biased region" description="Acidic residues" evidence="7">
    <location>
        <begin position="539"/>
        <end position="551"/>
    </location>
</feature>
<dbReference type="PROSITE" id="PS51184">
    <property type="entry name" value="JMJC"/>
    <property type="match status" value="1"/>
</dbReference>
<evidence type="ECO:0000313" key="12">
    <source>
        <dbReference type="Proteomes" id="UP000309340"/>
    </source>
</evidence>
<dbReference type="GO" id="GO:0051864">
    <property type="term" value="F:histone H3K36 demethylase activity"/>
    <property type="evidence" value="ECO:0007669"/>
    <property type="project" value="TreeGrafter"/>
</dbReference>
<feature type="domain" description="JmjC" evidence="9">
    <location>
        <begin position="352"/>
        <end position="515"/>
    </location>
</feature>
<feature type="region of interest" description="Disordered" evidence="7">
    <location>
        <begin position="1364"/>
        <end position="1471"/>
    </location>
</feature>
<feature type="compositionally biased region" description="Gly residues" evidence="7">
    <location>
        <begin position="1434"/>
        <end position="1450"/>
    </location>
</feature>
<feature type="compositionally biased region" description="Low complexity" evidence="7">
    <location>
        <begin position="1066"/>
        <end position="1081"/>
    </location>
</feature>
<evidence type="ECO:0000256" key="4">
    <source>
        <dbReference type="ARBA" id="ARBA00022771"/>
    </source>
</evidence>
<feature type="compositionally biased region" description="Acidic residues" evidence="7">
    <location>
        <begin position="52"/>
        <end position="72"/>
    </location>
</feature>
<dbReference type="EMBL" id="NAJQ01000270">
    <property type="protein sequence ID" value="TKA73286.1"/>
    <property type="molecule type" value="Genomic_DNA"/>
</dbReference>
<name>A0A4U0XBX8_9PEZI</name>
<feature type="region of interest" description="Disordered" evidence="7">
    <location>
        <begin position="1066"/>
        <end position="1155"/>
    </location>
</feature>
<evidence type="ECO:0000256" key="7">
    <source>
        <dbReference type="SAM" id="MobiDB-lite"/>
    </source>
</evidence>
<feature type="region of interest" description="Disordered" evidence="7">
    <location>
        <begin position="533"/>
        <end position="589"/>
    </location>
</feature>
<feature type="region of interest" description="Disordered" evidence="7">
    <location>
        <begin position="1204"/>
        <end position="1294"/>
    </location>
</feature>
<proteinExistence type="inferred from homology"/>
<feature type="region of interest" description="Disordered" evidence="7">
    <location>
        <begin position="171"/>
        <end position="288"/>
    </location>
</feature>
<feature type="compositionally biased region" description="Low complexity" evidence="7">
    <location>
        <begin position="17"/>
        <end position="38"/>
    </location>
</feature>
<feature type="compositionally biased region" description="Polar residues" evidence="7">
    <location>
        <begin position="276"/>
        <end position="288"/>
    </location>
</feature>
<feature type="compositionally biased region" description="Polar residues" evidence="7">
    <location>
        <begin position="1207"/>
        <end position="1216"/>
    </location>
</feature>
<keyword evidence="12" id="KW-1185">Reference proteome</keyword>
<evidence type="ECO:0000256" key="1">
    <source>
        <dbReference type="ARBA" id="ARBA00009711"/>
    </source>
</evidence>
<dbReference type="InterPro" id="IPR003349">
    <property type="entry name" value="JmjN"/>
</dbReference>
<dbReference type="InterPro" id="IPR013083">
    <property type="entry name" value="Znf_RING/FYVE/PHD"/>
</dbReference>
<gene>
    <name evidence="11" type="ORF">B0A55_06069</name>
</gene>
<dbReference type="GO" id="GO:0008270">
    <property type="term" value="F:zinc ion binding"/>
    <property type="evidence" value="ECO:0007669"/>
    <property type="project" value="UniProtKB-KW"/>
</dbReference>
<feature type="region of interest" description="Disordered" evidence="7">
    <location>
        <begin position="1012"/>
        <end position="1035"/>
    </location>
</feature>
<protein>
    <recommendedName>
        <fullName evidence="2">[histone H3]-trimethyl-L-lysine(9) demethylase</fullName>
        <ecNumber evidence="2">1.14.11.66</ecNumber>
    </recommendedName>
</protein>
<keyword evidence="3" id="KW-0479">Metal-binding</keyword>
<reference evidence="11 12" key="1">
    <citation type="submission" date="2017-03" db="EMBL/GenBank/DDBJ databases">
        <title>Genomes of endolithic fungi from Antarctica.</title>
        <authorList>
            <person name="Coleine C."/>
            <person name="Masonjones S."/>
            <person name="Stajich J.E."/>
        </authorList>
    </citation>
    <scope>NUCLEOTIDE SEQUENCE [LARGE SCALE GENOMIC DNA]</scope>
    <source>
        <strain evidence="11 12">CCFEE 5184</strain>
    </source>
</reference>
<evidence type="ECO:0000256" key="2">
    <source>
        <dbReference type="ARBA" id="ARBA00012900"/>
    </source>
</evidence>
<dbReference type="SUPFAM" id="SSF51197">
    <property type="entry name" value="Clavaminate synthase-like"/>
    <property type="match status" value="1"/>
</dbReference>
<dbReference type="SMART" id="SM00558">
    <property type="entry name" value="JmjC"/>
    <property type="match status" value="1"/>
</dbReference>
<dbReference type="EC" id="1.14.11.66" evidence="2"/>
<evidence type="ECO:0000256" key="5">
    <source>
        <dbReference type="ARBA" id="ARBA00022833"/>
    </source>
</evidence>
<comment type="catalytic activity">
    <reaction evidence="6">
        <text>N(6),N(6),N(6)-trimethyl-L-lysyl(9)-[histone H3] + 2 2-oxoglutarate + 2 O2 = N(6)-methyl-L-lysyl(9)-[histone H3] + 2 formaldehyde + 2 succinate + 2 CO2</text>
        <dbReference type="Rhea" id="RHEA:60200"/>
        <dbReference type="Rhea" id="RHEA-COMP:15538"/>
        <dbReference type="Rhea" id="RHEA-COMP:15542"/>
        <dbReference type="ChEBI" id="CHEBI:15379"/>
        <dbReference type="ChEBI" id="CHEBI:16526"/>
        <dbReference type="ChEBI" id="CHEBI:16810"/>
        <dbReference type="ChEBI" id="CHEBI:16842"/>
        <dbReference type="ChEBI" id="CHEBI:30031"/>
        <dbReference type="ChEBI" id="CHEBI:61929"/>
        <dbReference type="ChEBI" id="CHEBI:61961"/>
        <dbReference type="EC" id="1.14.11.66"/>
    </reaction>
</comment>
<dbReference type="Pfam" id="PF02373">
    <property type="entry name" value="JmjC"/>
    <property type="match status" value="1"/>
</dbReference>
<evidence type="ECO:0000256" key="6">
    <source>
        <dbReference type="ARBA" id="ARBA00049349"/>
    </source>
</evidence>
<dbReference type="Pfam" id="PF02375">
    <property type="entry name" value="JmjN"/>
    <property type="match status" value="1"/>
</dbReference>
<dbReference type="InterPro" id="IPR003347">
    <property type="entry name" value="JmjC_dom"/>
</dbReference>